<keyword evidence="1" id="KW-0472">Membrane</keyword>
<keyword evidence="1" id="KW-0812">Transmembrane</keyword>
<proteinExistence type="predicted"/>
<dbReference type="EMBL" id="PDJH01000001">
    <property type="protein sequence ID" value="PFG35526.1"/>
    <property type="molecule type" value="Genomic_DNA"/>
</dbReference>
<dbReference type="RefSeq" id="WP_098456814.1">
    <property type="nucleotide sequence ID" value="NZ_PDJH01000001.1"/>
</dbReference>
<evidence type="ECO:0000313" key="3">
    <source>
        <dbReference type="Proteomes" id="UP000221394"/>
    </source>
</evidence>
<organism evidence="2 3">
    <name type="scientific">Flavimobilis soli</name>
    <dbReference type="NCBI Taxonomy" id="442709"/>
    <lineage>
        <taxon>Bacteria</taxon>
        <taxon>Bacillati</taxon>
        <taxon>Actinomycetota</taxon>
        <taxon>Actinomycetes</taxon>
        <taxon>Micrococcales</taxon>
        <taxon>Jonesiaceae</taxon>
        <taxon>Flavimobilis</taxon>
    </lineage>
</organism>
<keyword evidence="1" id="KW-1133">Transmembrane helix</keyword>
<gene>
    <name evidence="2" type="ORF">ATL41_0210</name>
</gene>
<dbReference type="Proteomes" id="UP000221394">
    <property type="component" value="Unassembled WGS sequence"/>
</dbReference>
<accession>A0A2A9EA37</accession>
<feature type="transmembrane region" description="Helical" evidence="1">
    <location>
        <begin position="53"/>
        <end position="75"/>
    </location>
</feature>
<reference evidence="2 3" key="1">
    <citation type="submission" date="2017-10" db="EMBL/GenBank/DDBJ databases">
        <title>Sequencing the genomes of 1000 actinobacteria strains.</title>
        <authorList>
            <person name="Klenk H.-P."/>
        </authorList>
    </citation>
    <scope>NUCLEOTIDE SEQUENCE [LARGE SCALE GENOMIC DNA]</scope>
    <source>
        <strain evidence="2 3">DSM 21574</strain>
    </source>
</reference>
<evidence type="ECO:0000256" key="1">
    <source>
        <dbReference type="SAM" id="Phobius"/>
    </source>
</evidence>
<dbReference type="AlphaFoldDB" id="A0A2A9EA37"/>
<keyword evidence="3" id="KW-1185">Reference proteome</keyword>
<comment type="caution">
    <text evidence="2">The sequence shown here is derived from an EMBL/GenBank/DDBJ whole genome shotgun (WGS) entry which is preliminary data.</text>
</comment>
<feature type="transmembrane region" description="Helical" evidence="1">
    <location>
        <begin position="6"/>
        <end position="32"/>
    </location>
</feature>
<protein>
    <submittedName>
        <fullName evidence="2">Uncharacterized protein</fullName>
    </submittedName>
</protein>
<sequence>MNAAELGISLVKVVAVGLLLGAGLPAIFAIGIRATAAVETGPDGVERMTTSGRVRAVVCFGVVLAAVVAGIVWIVSGGH</sequence>
<evidence type="ECO:0000313" key="2">
    <source>
        <dbReference type="EMBL" id="PFG35526.1"/>
    </source>
</evidence>
<name>A0A2A9EA37_9MICO</name>